<dbReference type="AlphaFoldDB" id="A0A352IVN3"/>
<feature type="domain" description="EamA" evidence="2">
    <location>
        <begin position="2"/>
        <end position="126"/>
    </location>
</feature>
<keyword evidence="1" id="KW-1133">Transmembrane helix</keyword>
<dbReference type="SUPFAM" id="SSF103481">
    <property type="entry name" value="Multidrug resistance efflux transporter EmrE"/>
    <property type="match status" value="1"/>
</dbReference>
<evidence type="ECO:0000313" key="3">
    <source>
        <dbReference type="EMBL" id="HBC35516.1"/>
    </source>
</evidence>
<dbReference type="GO" id="GO:0016020">
    <property type="term" value="C:membrane"/>
    <property type="evidence" value="ECO:0007669"/>
    <property type="project" value="InterPro"/>
</dbReference>
<evidence type="ECO:0000256" key="1">
    <source>
        <dbReference type="SAM" id="Phobius"/>
    </source>
</evidence>
<comment type="caution">
    <text evidence="3">The sequence shown here is derived from an EMBL/GenBank/DDBJ whole genome shotgun (WGS) entry which is preliminary data.</text>
</comment>
<sequence>TLVWTAGLVHVRRHRWRGDVLSLIPWQLLSSVFLLVPLALLVEDAASIRWEPAFLVNIFFSGAIASGLCVAAQVGAIRSLPAVTMSLSSAAVPAVGLLSSAVILNEQPGGSDIFGFCLIGLGILVVGLADRRQAQRARNIAYQNGMK</sequence>
<dbReference type="InterPro" id="IPR037185">
    <property type="entry name" value="EmrE-like"/>
</dbReference>
<name>A0A352IVN3_9GAMM</name>
<organism evidence="3 4">
    <name type="scientific">Marinobacter adhaerens</name>
    <dbReference type="NCBI Taxonomy" id="1033846"/>
    <lineage>
        <taxon>Bacteria</taxon>
        <taxon>Pseudomonadati</taxon>
        <taxon>Pseudomonadota</taxon>
        <taxon>Gammaproteobacteria</taxon>
        <taxon>Pseudomonadales</taxon>
        <taxon>Marinobacteraceae</taxon>
        <taxon>Marinobacter</taxon>
    </lineage>
</organism>
<reference evidence="3 4" key="1">
    <citation type="journal article" date="2018" name="Nat. Biotechnol.">
        <title>A standardized bacterial taxonomy based on genome phylogeny substantially revises the tree of life.</title>
        <authorList>
            <person name="Parks D.H."/>
            <person name="Chuvochina M."/>
            <person name="Waite D.W."/>
            <person name="Rinke C."/>
            <person name="Skarshewski A."/>
            <person name="Chaumeil P.A."/>
            <person name="Hugenholtz P."/>
        </authorList>
    </citation>
    <scope>NUCLEOTIDE SEQUENCE [LARGE SCALE GENOMIC DNA]</scope>
    <source>
        <strain evidence="3">UBA9380</strain>
    </source>
</reference>
<accession>A0A352IVN3</accession>
<proteinExistence type="predicted"/>
<dbReference type="EMBL" id="DNNA01000231">
    <property type="protein sequence ID" value="HBC35516.1"/>
    <property type="molecule type" value="Genomic_DNA"/>
</dbReference>
<protein>
    <recommendedName>
        <fullName evidence="2">EamA domain-containing protein</fullName>
    </recommendedName>
</protein>
<evidence type="ECO:0000259" key="2">
    <source>
        <dbReference type="Pfam" id="PF00892"/>
    </source>
</evidence>
<feature type="transmembrane region" description="Helical" evidence="1">
    <location>
        <begin position="20"/>
        <end position="42"/>
    </location>
</feature>
<dbReference type="Proteomes" id="UP000263489">
    <property type="component" value="Unassembled WGS sequence"/>
</dbReference>
<keyword evidence="1" id="KW-0472">Membrane</keyword>
<keyword evidence="1" id="KW-0812">Transmembrane</keyword>
<feature type="non-terminal residue" evidence="3">
    <location>
        <position position="1"/>
    </location>
</feature>
<feature type="transmembrane region" description="Helical" evidence="1">
    <location>
        <begin position="54"/>
        <end position="75"/>
    </location>
</feature>
<evidence type="ECO:0000313" key="4">
    <source>
        <dbReference type="Proteomes" id="UP000263489"/>
    </source>
</evidence>
<dbReference type="Pfam" id="PF00892">
    <property type="entry name" value="EamA"/>
    <property type="match status" value="1"/>
</dbReference>
<feature type="transmembrane region" description="Helical" evidence="1">
    <location>
        <begin position="110"/>
        <end position="129"/>
    </location>
</feature>
<dbReference type="InterPro" id="IPR000620">
    <property type="entry name" value="EamA_dom"/>
</dbReference>
<gene>
    <name evidence="3" type="ORF">DC045_14630</name>
</gene>